<geneLocation type="plasmid" evidence="2 3">
    <name>megaplasmid</name>
</geneLocation>
<feature type="compositionally biased region" description="Low complexity" evidence="1">
    <location>
        <begin position="211"/>
        <end position="225"/>
    </location>
</feature>
<dbReference type="HOGENOM" id="CLU_1228733_0_0_5"/>
<evidence type="ECO:0000313" key="3">
    <source>
        <dbReference type="Proteomes" id="UP000009081"/>
    </source>
</evidence>
<feature type="region of interest" description="Disordered" evidence="1">
    <location>
        <begin position="200"/>
        <end position="225"/>
    </location>
</feature>
<dbReference type="EMBL" id="CP001511">
    <property type="protein sequence ID" value="ACS43568.1"/>
    <property type="molecule type" value="Genomic_DNA"/>
</dbReference>
<evidence type="ECO:0000256" key="1">
    <source>
        <dbReference type="SAM" id="MobiDB-lite"/>
    </source>
</evidence>
<organism evidence="2 3">
    <name type="scientific">Methylorubrum extorquens (strain ATCC 14718 / DSM 1338 / JCM 2805 / NCIMB 9133 / AM1)</name>
    <name type="common">Methylobacterium extorquens</name>
    <dbReference type="NCBI Taxonomy" id="272630"/>
    <lineage>
        <taxon>Bacteria</taxon>
        <taxon>Pseudomonadati</taxon>
        <taxon>Pseudomonadota</taxon>
        <taxon>Alphaproteobacteria</taxon>
        <taxon>Hyphomicrobiales</taxon>
        <taxon>Methylobacteriaceae</taxon>
        <taxon>Methylorubrum</taxon>
    </lineage>
</organism>
<name>C5B536_METEA</name>
<sequence>MPEYKLPADGSRLGLRHRDATALHVDWEQIRAANEYEDVVVQPKPTADVLEEYGYDGGQDLTTEEGLAAAIEEFEGTRGHDEWRDRNQPMMNYVWPCEMPYGTSKEKAAQLIAEHGGSTCLVSCEIGGENFVGIALTGGGMNLAHDIAAAYVCCGHVPPLAVLDDALSQIKEMSEPVRPLVVEAATRTVESLRWTADSLEQRVERSRNEIAPPDAGDAPASGPQA</sequence>
<dbReference type="RefSeq" id="WP_012754012.1">
    <property type="nucleotide sequence ID" value="NC_012811.1"/>
</dbReference>
<evidence type="ECO:0000313" key="2">
    <source>
        <dbReference type="EMBL" id="ACS43568.1"/>
    </source>
</evidence>
<dbReference type="OrthoDB" id="4140869at1224"/>
<protein>
    <submittedName>
        <fullName evidence="2">Uncharacterized protein</fullName>
    </submittedName>
</protein>
<accession>C5B536</accession>
<dbReference type="Proteomes" id="UP000009081">
    <property type="component" value="Plasmid megaplasmid"/>
</dbReference>
<keyword evidence="2" id="KW-0614">Plasmid</keyword>
<dbReference type="KEGG" id="mea:Mex_2p0724"/>
<gene>
    <name evidence="2" type="ordered locus">MexAM1_META2p0724</name>
</gene>
<reference evidence="2 3" key="1">
    <citation type="journal article" date="2009" name="PLoS ONE">
        <title>Methylobacterium genome sequences: a reference blueprint to investigate microbial metabolism of C1 compounds from natural and industrial sources.</title>
        <authorList>
            <person name="Vuilleumier S."/>
            <person name="Chistoserdova L."/>
            <person name="Lee M.-C."/>
            <person name="Bringel F."/>
            <person name="Lajus A."/>
            <person name="Zhou Y."/>
            <person name="Gourion B."/>
            <person name="Barbe V."/>
            <person name="Chang J."/>
            <person name="Cruveiller S."/>
            <person name="Dossat C."/>
            <person name="Gillett W."/>
            <person name="Gruffaz C."/>
            <person name="Haugen E."/>
            <person name="Hourcade E."/>
            <person name="Levy R."/>
            <person name="Mangenot S."/>
            <person name="Muller E."/>
            <person name="Nadalig T."/>
            <person name="Pagni M."/>
            <person name="Penny C."/>
            <person name="Peyraud R."/>
            <person name="Robinson D.G."/>
            <person name="Roche D."/>
            <person name="Rouy Z."/>
            <person name="Saenampechek C."/>
            <person name="Salvignol G."/>
            <person name="Vallenet D."/>
            <person name="Wu Z."/>
            <person name="Marx C.J."/>
            <person name="Vorholt J.A."/>
            <person name="Olson M.V."/>
            <person name="Kaul R."/>
            <person name="Weissenbach J."/>
            <person name="Medigue C."/>
            <person name="Lidstrom M.E."/>
        </authorList>
    </citation>
    <scope>NUCLEOTIDE SEQUENCE [LARGE SCALE GENOMIC DNA]</scope>
    <source>
        <strain evidence="3">ATCC 14718 / DSM 1338 / JCM 2805 / NCIMB 9133 / AM1</strain>
    </source>
</reference>
<proteinExistence type="predicted"/>
<dbReference type="AlphaFoldDB" id="C5B536"/>
<keyword evidence="3" id="KW-1185">Reference proteome</keyword>